<organism evidence="1 2">
    <name type="scientific">Melanoplus sanguinipes entomopoxvirus</name>
    <name type="common">MsEPV</name>
    <dbReference type="NCBI Taxonomy" id="83191"/>
    <lineage>
        <taxon>Viruses</taxon>
        <taxon>Varidnaviria</taxon>
        <taxon>Bamfordvirae</taxon>
        <taxon>Nucleocytoviricota</taxon>
        <taxon>Pokkesviricetes</taxon>
        <taxon>Chitovirales</taxon>
        <taxon>Poxviridae</taxon>
        <taxon>Entomopoxvirinae</taxon>
        <taxon>Deltaentomopoxvirus</taxon>
        <taxon>Deltaentomopoxvirus msanguinipes</taxon>
    </lineage>
</organism>
<dbReference type="GeneID" id="1449774"/>
<organismHost>
    <name type="scientific">Melanoplus sanguinipes</name>
    <name type="common">Migratory grasshopper</name>
    <dbReference type="NCBI Taxonomy" id="65742"/>
</organismHost>
<name>Q9YVT2_MSEPV</name>
<dbReference type="Proteomes" id="UP000172353">
    <property type="component" value="Segment"/>
</dbReference>
<sequence length="157" mass="18720">MDISNIVLDHFSEINISYFNKIFEEIDYDISDYSFDSNDIGSLIIYTSDKKKMQVEKINIPSQYLDENKKKILKLLDNDKIKSLSENEKMRIFINIQLQLSNFNYENHESNDNNLLIDCFPYECKNCNNKVTIDNEFNIICDKNKNHKYTIDEYNKE</sequence>
<evidence type="ECO:0000313" key="1">
    <source>
        <dbReference type="EMBL" id="AAC97779.1"/>
    </source>
</evidence>
<dbReference type="OrthoDB" id="14773at10239"/>
<proteinExistence type="predicted"/>
<dbReference type="EMBL" id="AF063866">
    <property type="protein sequence ID" value="AAC97779.1"/>
    <property type="molecule type" value="Genomic_DNA"/>
</dbReference>
<dbReference type="PIR" id="T28321">
    <property type="entry name" value="T28321"/>
</dbReference>
<protein>
    <submittedName>
        <fullName evidence="1">Uncharacterized protein</fullName>
    </submittedName>
</protein>
<accession>Q9YVT2</accession>
<dbReference type="RefSeq" id="NP_048231.1">
    <property type="nucleotide sequence ID" value="NC_001993.1"/>
</dbReference>
<reference evidence="1 2" key="1">
    <citation type="journal article" date="1999" name="J. Virol.">
        <title>The genome of Melanoplus sanguinipes entomopoxvirus.</title>
        <authorList>
            <person name="Afonso C.L."/>
            <person name="Tulman E.R."/>
            <person name="Lu Z."/>
            <person name="Oma E."/>
            <person name="Kutish G.F."/>
            <person name="Rock D.L."/>
        </authorList>
    </citation>
    <scope>NUCLEOTIDE SEQUENCE [LARGE SCALE GENOMIC DNA]</scope>
    <source>
        <strain evidence="1">Tucson</strain>
    </source>
</reference>
<keyword evidence="2" id="KW-1185">Reference proteome</keyword>
<dbReference type="KEGG" id="vg:1449774"/>
<gene>
    <name evidence="1" type="primary">MSV160</name>
</gene>
<evidence type="ECO:0000313" key="2">
    <source>
        <dbReference type="Proteomes" id="UP000172353"/>
    </source>
</evidence>